<protein>
    <submittedName>
        <fullName evidence="1">Uncharacterized protein</fullName>
    </submittedName>
</protein>
<organism evidence="1 2">
    <name type="scientific">Portunus trituberculatus</name>
    <name type="common">Swimming crab</name>
    <name type="synonym">Neptunus trituberculatus</name>
    <dbReference type="NCBI Taxonomy" id="210409"/>
    <lineage>
        <taxon>Eukaryota</taxon>
        <taxon>Metazoa</taxon>
        <taxon>Ecdysozoa</taxon>
        <taxon>Arthropoda</taxon>
        <taxon>Crustacea</taxon>
        <taxon>Multicrustacea</taxon>
        <taxon>Malacostraca</taxon>
        <taxon>Eumalacostraca</taxon>
        <taxon>Eucarida</taxon>
        <taxon>Decapoda</taxon>
        <taxon>Pleocyemata</taxon>
        <taxon>Brachyura</taxon>
        <taxon>Eubrachyura</taxon>
        <taxon>Portunoidea</taxon>
        <taxon>Portunidae</taxon>
        <taxon>Portuninae</taxon>
        <taxon>Portunus</taxon>
    </lineage>
</organism>
<keyword evidence="2" id="KW-1185">Reference proteome</keyword>
<dbReference type="EMBL" id="VSRR010143718">
    <property type="protein sequence ID" value="MPD04964.1"/>
    <property type="molecule type" value="Genomic_DNA"/>
</dbReference>
<name>A0A5B7KDX3_PORTR</name>
<accession>A0A5B7KDX3</accession>
<reference evidence="1 2" key="1">
    <citation type="submission" date="2019-05" db="EMBL/GenBank/DDBJ databases">
        <title>Another draft genome of Portunus trituberculatus and its Hox gene families provides insights of decapod evolution.</title>
        <authorList>
            <person name="Jeong J.-H."/>
            <person name="Song I."/>
            <person name="Kim S."/>
            <person name="Choi T."/>
            <person name="Kim D."/>
            <person name="Ryu S."/>
            <person name="Kim W."/>
        </authorList>
    </citation>
    <scope>NUCLEOTIDE SEQUENCE [LARGE SCALE GENOMIC DNA]</scope>
    <source>
        <tissue evidence="1">Muscle</tissue>
    </source>
</reference>
<dbReference type="Proteomes" id="UP000324222">
    <property type="component" value="Unassembled WGS sequence"/>
</dbReference>
<comment type="caution">
    <text evidence="1">The sequence shown here is derived from an EMBL/GenBank/DDBJ whole genome shotgun (WGS) entry which is preliminary data.</text>
</comment>
<dbReference type="AlphaFoldDB" id="A0A5B7KDX3"/>
<sequence>MKFYTEPSTCRPEGFLQLPFIMFLRTNTPPSSFQDVKTLEKIQKLVWGIKIVKTVAINLLTSIDPS</sequence>
<gene>
    <name evidence="1" type="ORF">E2C01_100679</name>
</gene>
<evidence type="ECO:0000313" key="2">
    <source>
        <dbReference type="Proteomes" id="UP000324222"/>
    </source>
</evidence>
<proteinExistence type="predicted"/>
<evidence type="ECO:0000313" key="1">
    <source>
        <dbReference type="EMBL" id="MPD04964.1"/>
    </source>
</evidence>